<dbReference type="GO" id="GO:0106300">
    <property type="term" value="P:protein-DNA covalent cross-linking repair"/>
    <property type="evidence" value="ECO:0007669"/>
    <property type="project" value="TreeGrafter"/>
</dbReference>
<evidence type="ECO:0000313" key="2">
    <source>
        <dbReference type="Proteomes" id="UP000887575"/>
    </source>
</evidence>
<dbReference type="SUPFAM" id="SSF55136">
    <property type="entry name" value="Probable bacterial effector-binding domain"/>
    <property type="match status" value="1"/>
</dbReference>
<dbReference type="GO" id="GO:0005657">
    <property type="term" value="C:replication fork"/>
    <property type="evidence" value="ECO:0007669"/>
    <property type="project" value="TreeGrafter"/>
</dbReference>
<feature type="region of interest" description="Disordered" evidence="1">
    <location>
        <begin position="204"/>
        <end position="240"/>
    </location>
</feature>
<sequence length="240" mass="27006">MLDCGVCWVLIAIGAWVVYKVFKSGLLSKTQVSTTDKPALISKPLVVYYKHQIGHYKQSCALMKEARSLLPSGATTFGIYYDDPDEVAEHLLQSAVGVVFAVDGENRYEQNYAEQLTRHGYEKMSLPAVSKAVQATQPFDGFLSIIALVNNTYAAIKEYIKETRIETSVVLEFYTDSQVNVVLPLDHEKEFFVPEYMSTEALESKMARKKFDSDESDSESEPDGEEDPEDEEGDEEKKDQ</sequence>
<name>A0AAF3EPB6_9BILA</name>
<organism evidence="2 3">
    <name type="scientific">Mesorhabditis belari</name>
    <dbReference type="NCBI Taxonomy" id="2138241"/>
    <lineage>
        <taxon>Eukaryota</taxon>
        <taxon>Metazoa</taxon>
        <taxon>Ecdysozoa</taxon>
        <taxon>Nematoda</taxon>
        <taxon>Chromadorea</taxon>
        <taxon>Rhabditida</taxon>
        <taxon>Rhabditina</taxon>
        <taxon>Rhabditomorpha</taxon>
        <taxon>Rhabditoidea</taxon>
        <taxon>Rhabditidae</taxon>
        <taxon>Mesorhabditinae</taxon>
        <taxon>Mesorhabditis</taxon>
    </lineage>
</organism>
<feature type="compositionally biased region" description="Acidic residues" evidence="1">
    <location>
        <begin position="214"/>
        <end position="234"/>
    </location>
</feature>
<dbReference type="InterPro" id="IPR011256">
    <property type="entry name" value="Reg_factor_effector_dom_sf"/>
</dbReference>
<evidence type="ECO:0000256" key="1">
    <source>
        <dbReference type="SAM" id="MobiDB-lite"/>
    </source>
</evidence>
<proteinExistence type="predicted"/>
<dbReference type="GO" id="GO:0000421">
    <property type="term" value="C:autophagosome membrane"/>
    <property type="evidence" value="ECO:0007669"/>
    <property type="project" value="TreeGrafter"/>
</dbReference>
<keyword evidence="2" id="KW-1185">Reference proteome</keyword>
<dbReference type="GO" id="GO:0005789">
    <property type="term" value="C:endoplasmic reticulum membrane"/>
    <property type="evidence" value="ECO:0007669"/>
    <property type="project" value="TreeGrafter"/>
</dbReference>
<dbReference type="Proteomes" id="UP000887575">
    <property type="component" value="Unassembled WGS sequence"/>
</dbReference>
<accession>A0AAF3EPB6</accession>
<dbReference type="PANTHER" id="PTHR15949">
    <property type="entry name" value="TESTIS-EXPRESSED PROTEIN 264"/>
    <property type="match status" value="1"/>
</dbReference>
<dbReference type="PANTHER" id="PTHR15949:SF3">
    <property type="entry name" value="TESTIS-EXPRESSED PROTEIN 264"/>
    <property type="match status" value="1"/>
</dbReference>
<evidence type="ECO:0000313" key="3">
    <source>
        <dbReference type="WBParaSite" id="MBELARI_LOCUS15528"/>
    </source>
</evidence>
<protein>
    <submittedName>
        <fullName evidence="3">Uncharacterized protein</fullName>
    </submittedName>
</protein>
<dbReference type="GO" id="GO:0005634">
    <property type="term" value="C:nucleus"/>
    <property type="evidence" value="ECO:0007669"/>
    <property type="project" value="TreeGrafter"/>
</dbReference>
<reference evidence="3" key="1">
    <citation type="submission" date="2024-02" db="UniProtKB">
        <authorList>
            <consortium name="WormBaseParasite"/>
        </authorList>
    </citation>
    <scope>IDENTIFICATION</scope>
</reference>
<dbReference type="GO" id="GO:0061709">
    <property type="term" value="P:reticulophagy"/>
    <property type="evidence" value="ECO:0007669"/>
    <property type="project" value="TreeGrafter"/>
</dbReference>
<dbReference type="AlphaFoldDB" id="A0AAF3EPB6"/>
<feature type="compositionally biased region" description="Basic and acidic residues" evidence="1">
    <location>
        <begin position="204"/>
        <end position="213"/>
    </location>
</feature>
<dbReference type="WBParaSite" id="MBELARI_LOCUS15528">
    <property type="protein sequence ID" value="MBELARI_LOCUS15528"/>
    <property type="gene ID" value="MBELARI_LOCUS15528"/>
</dbReference>
<dbReference type="Gene3D" id="3.20.80.10">
    <property type="entry name" value="Regulatory factor, effector binding domain"/>
    <property type="match status" value="1"/>
</dbReference>